<evidence type="ECO:0000313" key="4">
    <source>
        <dbReference type="Proteomes" id="UP001398420"/>
    </source>
</evidence>
<dbReference type="Gene3D" id="3.40.190.10">
    <property type="entry name" value="Periplasmic binding protein-like II"/>
    <property type="match status" value="2"/>
</dbReference>
<dbReference type="Proteomes" id="UP001398420">
    <property type="component" value="Unassembled WGS sequence"/>
</dbReference>
<proteinExistence type="predicted"/>
<dbReference type="GeneID" id="97820744"/>
<dbReference type="InterPro" id="IPR027939">
    <property type="entry name" value="NMT1/THI5"/>
</dbReference>
<dbReference type="PANTHER" id="PTHR31528">
    <property type="entry name" value="4-AMINO-5-HYDROXYMETHYL-2-METHYLPYRIMIDINE PHOSPHATE SYNTHASE THI11-RELATED"/>
    <property type="match status" value="1"/>
</dbReference>
<sequence>MRLMKFFVLCSLLVVVLAGCSSKAKDGKELKEVTVMLDWYPNAIHSFLYVAMEKGYFKEKGLDVKLQYPSNPTDPLTLTAAGKSTIGIYYQQDVIMARANEGVPIQSIGTIVQSPLSQLMSLKESNIQRPRDLEGKTVGYGGTPLSEATIKAMVKEDGGDPNQVKLVDVGFELVSALITKKVDVLAGGLINHELPVMEEKGYPISTMDPSEFGVPKSHEIVFVASDRTIAKDEATLKAFLEAAKQGFDYTKKNPDESLAILLDHQEKDQFPLTKSIEEKSLKIVTDKMETKEEPFLSDNPASWEKQNEWLVQQKIADKMVPTDELYKELVK</sequence>
<dbReference type="EMBL" id="JBCEWA010000004">
    <property type="protein sequence ID" value="MEL5988057.1"/>
    <property type="molecule type" value="Genomic_DNA"/>
</dbReference>
<dbReference type="RefSeq" id="WP_068453588.1">
    <property type="nucleotide sequence ID" value="NZ_BJOB01000008.1"/>
</dbReference>
<comment type="caution">
    <text evidence="3">The sequence shown here is derived from an EMBL/GenBank/DDBJ whole genome shotgun (WGS) entry which is preliminary data.</text>
</comment>
<keyword evidence="4" id="KW-1185">Reference proteome</keyword>
<dbReference type="InterPro" id="IPR015168">
    <property type="entry name" value="SsuA/THI5"/>
</dbReference>
<organism evidence="3 4">
    <name type="scientific">Kurthia gibsonii</name>
    <dbReference type="NCBI Taxonomy" id="33946"/>
    <lineage>
        <taxon>Bacteria</taxon>
        <taxon>Bacillati</taxon>
        <taxon>Bacillota</taxon>
        <taxon>Bacilli</taxon>
        <taxon>Bacillales</taxon>
        <taxon>Caryophanaceae</taxon>
        <taxon>Kurthia</taxon>
    </lineage>
</organism>
<dbReference type="PANTHER" id="PTHR31528:SF3">
    <property type="entry name" value="THIAMINE BIOSYNTHESIS PROTEIN HI_0357-RELATED"/>
    <property type="match status" value="1"/>
</dbReference>
<dbReference type="PROSITE" id="PS51257">
    <property type="entry name" value="PROKAR_LIPOPROTEIN"/>
    <property type="match status" value="1"/>
</dbReference>
<feature type="chain" id="PRO_5046356853" evidence="1">
    <location>
        <begin position="25"/>
        <end position="331"/>
    </location>
</feature>
<name>A0ABU9LMH1_9BACL</name>
<protein>
    <submittedName>
        <fullName evidence="3">ABC transporter substrate-binding protein</fullName>
    </submittedName>
</protein>
<evidence type="ECO:0000313" key="3">
    <source>
        <dbReference type="EMBL" id="MEL5988057.1"/>
    </source>
</evidence>
<feature type="signal peptide" evidence="1">
    <location>
        <begin position="1"/>
        <end position="24"/>
    </location>
</feature>
<keyword evidence="1" id="KW-0732">Signal</keyword>
<dbReference type="SUPFAM" id="SSF53850">
    <property type="entry name" value="Periplasmic binding protein-like II"/>
    <property type="match status" value="1"/>
</dbReference>
<feature type="domain" description="SsuA/THI5-like" evidence="2">
    <location>
        <begin position="43"/>
        <end position="256"/>
    </location>
</feature>
<evidence type="ECO:0000259" key="2">
    <source>
        <dbReference type="Pfam" id="PF09084"/>
    </source>
</evidence>
<evidence type="ECO:0000256" key="1">
    <source>
        <dbReference type="SAM" id="SignalP"/>
    </source>
</evidence>
<reference evidence="3 4" key="1">
    <citation type="submission" date="2024-04" db="EMBL/GenBank/DDBJ databases">
        <authorList>
            <person name="Wu Y.S."/>
            <person name="Zhang L."/>
        </authorList>
    </citation>
    <scope>NUCLEOTIDE SEQUENCE [LARGE SCALE GENOMIC DNA]</scope>
    <source>
        <strain evidence="3 4">KG-01</strain>
    </source>
</reference>
<dbReference type="Pfam" id="PF09084">
    <property type="entry name" value="NMT1"/>
    <property type="match status" value="1"/>
</dbReference>
<accession>A0ABU9LMH1</accession>
<gene>
    <name evidence="3" type="ORF">AAF454_06465</name>
</gene>